<evidence type="ECO:0000256" key="1">
    <source>
        <dbReference type="ARBA" id="ARBA00001445"/>
    </source>
</evidence>
<dbReference type="Pfam" id="PF17390">
    <property type="entry name" value="Bac_rhamnosid_C"/>
    <property type="match status" value="1"/>
</dbReference>
<dbReference type="PANTHER" id="PTHR33307">
    <property type="entry name" value="ALPHA-RHAMNOSIDASE (EUROFUNG)"/>
    <property type="match status" value="1"/>
</dbReference>
<dbReference type="RefSeq" id="WP_100511879.1">
    <property type="nucleotide sequence ID" value="NZ_PEBK01000001.1"/>
</dbReference>
<keyword evidence="3" id="KW-0378">Hydrolase</keyword>
<evidence type="ECO:0000259" key="7">
    <source>
        <dbReference type="Pfam" id="PF17390"/>
    </source>
</evidence>
<dbReference type="Pfam" id="PF08531">
    <property type="entry name" value="Bac_rhamnosid_N"/>
    <property type="match status" value="1"/>
</dbReference>
<dbReference type="GO" id="GO:0005975">
    <property type="term" value="P:carbohydrate metabolic process"/>
    <property type="evidence" value="ECO:0007669"/>
    <property type="project" value="InterPro"/>
</dbReference>
<dbReference type="InterPro" id="IPR008902">
    <property type="entry name" value="Rhamnosid_concanavalin"/>
</dbReference>
<feature type="domain" description="Alpha-L-rhamnosidase concanavalin-like" evidence="4">
    <location>
        <begin position="317"/>
        <end position="408"/>
    </location>
</feature>
<dbReference type="InterPro" id="IPR008928">
    <property type="entry name" value="6-hairpin_glycosidase_sf"/>
</dbReference>
<dbReference type="InterPro" id="IPR013737">
    <property type="entry name" value="Bac_rhamnosid_N"/>
</dbReference>
<evidence type="ECO:0000259" key="5">
    <source>
        <dbReference type="Pfam" id="PF08531"/>
    </source>
</evidence>
<keyword evidence="9" id="KW-1185">Reference proteome</keyword>
<dbReference type="InterPro" id="IPR035396">
    <property type="entry name" value="Bac_rhamnosid6H"/>
</dbReference>
<comment type="caution">
    <text evidence="8">The sequence shown here is derived from an EMBL/GenBank/DDBJ whole genome shotgun (WGS) entry which is preliminary data.</text>
</comment>
<gene>
    <name evidence="8" type="ORF">CSQ87_00400</name>
</gene>
<dbReference type="Pfam" id="PF05592">
    <property type="entry name" value="Bac_rhamnosid"/>
    <property type="match status" value="1"/>
</dbReference>
<evidence type="ECO:0000259" key="6">
    <source>
        <dbReference type="Pfam" id="PF17389"/>
    </source>
</evidence>
<dbReference type="EMBL" id="PEBK01000001">
    <property type="protein sequence ID" value="PJM76046.1"/>
    <property type="molecule type" value="Genomic_DNA"/>
</dbReference>
<evidence type="ECO:0000259" key="4">
    <source>
        <dbReference type="Pfam" id="PF05592"/>
    </source>
</evidence>
<comment type="catalytic activity">
    <reaction evidence="1">
        <text>Hydrolysis of terminal non-reducing alpha-L-rhamnose residues in alpha-L-rhamnosides.</text>
        <dbReference type="EC" id="3.2.1.40"/>
    </reaction>
</comment>
<dbReference type="SUPFAM" id="SSF48208">
    <property type="entry name" value="Six-hairpin glycosidases"/>
    <property type="match status" value="1"/>
</dbReference>
<reference evidence="8 9" key="1">
    <citation type="submission" date="2017-10" db="EMBL/GenBank/DDBJ databases">
        <title>Draft genome sequences of strains TRE 1, TRE 9, TRE H and TRI 7, isolated from tamarins, belonging to four potential novel Bifidobacterium species.</title>
        <authorList>
            <person name="Mattarelli P."/>
            <person name="Modesto M."/>
            <person name="Puglisi E."/>
            <person name="Morelli L."/>
            <person name="Spezio C."/>
            <person name="Bonetti A."/>
            <person name="Sandri C."/>
        </authorList>
    </citation>
    <scope>NUCLEOTIDE SEQUENCE [LARGE SCALE GENOMIC DNA]</scope>
    <source>
        <strain evidence="9">TRI7</strain>
    </source>
</reference>
<dbReference type="Gene3D" id="2.60.120.260">
    <property type="entry name" value="Galactose-binding domain-like"/>
    <property type="match status" value="2"/>
</dbReference>
<name>A0A2M9HGV4_9BIFI</name>
<feature type="domain" description="Alpha-L-rhamnosidase C-terminal" evidence="7">
    <location>
        <begin position="769"/>
        <end position="838"/>
    </location>
</feature>
<dbReference type="PIRSF" id="PIRSF010631">
    <property type="entry name" value="A-rhamnsds"/>
    <property type="match status" value="1"/>
</dbReference>
<dbReference type="InterPro" id="IPR013783">
    <property type="entry name" value="Ig-like_fold"/>
</dbReference>
<dbReference type="Gene3D" id="2.60.420.10">
    <property type="entry name" value="Maltose phosphorylase, domain 3"/>
    <property type="match status" value="1"/>
</dbReference>
<proteinExistence type="predicted"/>
<evidence type="ECO:0000256" key="3">
    <source>
        <dbReference type="ARBA" id="ARBA00022801"/>
    </source>
</evidence>
<dbReference type="Pfam" id="PF17389">
    <property type="entry name" value="Bac_rhamnosid6H"/>
    <property type="match status" value="1"/>
</dbReference>
<organism evidence="8 9">
    <name type="scientific">Bifidobacterium simiarum</name>
    <dbReference type="NCBI Taxonomy" id="2045441"/>
    <lineage>
        <taxon>Bacteria</taxon>
        <taxon>Bacillati</taxon>
        <taxon>Actinomycetota</taxon>
        <taxon>Actinomycetes</taxon>
        <taxon>Bifidobacteriales</taxon>
        <taxon>Bifidobacteriaceae</taxon>
        <taxon>Bifidobacterium</taxon>
    </lineage>
</organism>
<protein>
    <recommendedName>
        <fullName evidence="2">alpha-L-rhamnosidase</fullName>
        <ecNumber evidence="2">3.2.1.40</ecNumber>
    </recommendedName>
</protein>
<dbReference type="Proteomes" id="UP000231451">
    <property type="component" value="Unassembled WGS sequence"/>
</dbReference>
<accession>A0A2M9HGV4</accession>
<evidence type="ECO:0000313" key="9">
    <source>
        <dbReference type="Proteomes" id="UP000231451"/>
    </source>
</evidence>
<dbReference type="InterPro" id="IPR012341">
    <property type="entry name" value="6hp_glycosidase-like_sf"/>
</dbReference>
<dbReference type="PANTHER" id="PTHR33307:SF6">
    <property type="entry name" value="ALPHA-RHAMNOSIDASE (EUROFUNG)-RELATED"/>
    <property type="match status" value="1"/>
</dbReference>
<dbReference type="Gene3D" id="2.60.40.10">
    <property type="entry name" value="Immunoglobulins"/>
    <property type="match status" value="1"/>
</dbReference>
<feature type="domain" description="Bacterial alpha-L-rhamnosidase N-terminal" evidence="5">
    <location>
        <begin position="146"/>
        <end position="304"/>
    </location>
</feature>
<sequence length="854" mass="93993">MNSPTIVYDLAFEHHAPGDVLGIGVPSPRLSWRIQSDAPFRQGMYQVEIVRPSSDPQTRSFTVEGDRQVLAPWPDGPLTSREWVSVRVRVRDDRGEWSRWSEPATVEAGLLEPEDWSAAFVSPDGIGGLDSPVPELLHDFHVDGPIVSARLYVTAHGVFHAAINGRPVGDSVLDPDWTSYPHRLRYRTFDVTDLIVPGENTVTSLLGNGWYRGYLKWGYQRAHYGDRLALCAQLEITAADGTRTVVATDDRWRARNSGILADDLYNGTTIDYRPTDPETAPTVPVTVVESGTERLVAPDGPAIRPVGTLPARRIWRSPSGKILIDFGQNAVGWVRLRVRGHAPGHTVTVRHAEVLEHGELGTRPLRAAKATDTYVLDGPDERTLEPMFTLHGFRYAEVTGVDDLTVSDLEFVTVGTALERTGWFDCSDERLSRLHENVVWGTRSNFIDIPTDCPQRDERLGWTGDIQVFGPTALYLFDVSGLLTGWLADLAAEQYEDGGVPHVIPNPTFHEHDPAACAWGDAATVVPWNLYLRTGDDGILKRQLPSMAAWVDRMDALAGSNHLWQGGFQFGDWLDPTAPPDEPGKAKANPDVVATGCFARCARIVADAAQVTGDIATAERYGTLAEQVRQAFVDAYVDDDGHILSDAQTVYALALQWGILVDPRQREGAGRRLAELVEDSGFHVATGFIGTPLICDALTDAGYPQLAWRLLNQTECPSWLYPVTMGATTIWERWDSMLPDGSINPGEMTSFNHYSLGAVADWMHRDIAGLAPAAPGYQRIRVAPHCFEGLDYASARHDCPYGRIAVEWRRSDEGIELRVGIPVGVTAQVWLPGGDEAAEPIVVGHGEWVWHTAA</sequence>
<dbReference type="GO" id="GO:0030596">
    <property type="term" value="F:alpha-L-rhamnosidase activity"/>
    <property type="evidence" value="ECO:0007669"/>
    <property type="project" value="UniProtKB-EC"/>
</dbReference>
<dbReference type="AlphaFoldDB" id="A0A2M9HGV4"/>
<evidence type="ECO:0000313" key="8">
    <source>
        <dbReference type="EMBL" id="PJM76046.1"/>
    </source>
</evidence>
<dbReference type="EC" id="3.2.1.40" evidence="2"/>
<dbReference type="Pfam" id="PF25788">
    <property type="entry name" value="Ig_Rha78A_N"/>
    <property type="match status" value="1"/>
</dbReference>
<dbReference type="OrthoDB" id="9761045at2"/>
<dbReference type="InterPro" id="IPR016007">
    <property type="entry name" value="Alpha_rhamnosid"/>
</dbReference>
<dbReference type="Gene3D" id="1.50.10.10">
    <property type="match status" value="1"/>
</dbReference>
<dbReference type="InterPro" id="IPR035398">
    <property type="entry name" value="Bac_rhamnosid_C"/>
</dbReference>
<evidence type="ECO:0000256" key="2">
    <source>
        <dbReference type="ARBA" id="ARBA00012652"/>
    </source>
</evidence>
<feature type="domain" description="Alpha-L-rhamnosidase six-hairpin glycosidase" evidence="6">
    <location>
        <begin position="419"/>
        <end position="767"/>
    </location>
</feature>